<evidence type="ECO:0000313" key="3">
    <source>
        <dbReference type="Proteomes" id="UP000765509"/>
    </source>
</evidence>
<organism evidence="2 3">
    <name type="scientific">Austropuccinia psidii MF-1</name>
    <dbReference type="NCBI Taxonomy" id="1389203"/>
    <lineage>
        <taxon>Eukaryota</taxon>
        <taxon>Fungi</taxon>
        <taxon>Dikarya</taxon>
        <taxon>Basidiomycota</taxon>
        <taxon>Pucciniomycotina</taxon>
        <taxon>Pucciniomycetes</taxon>
        <taxon>Pucciniales</taxon>
        <taxon>Sphaerophragmiaceae</taxon>
        <taxon>Austropuccinia</taxon>
    </lineage>
</organism>
<dbReference type="AlphaFoldDB" id="A0A9Q3BKY3"/>
<proteinExistence type="predicted"/>
<gene>
    <name evidence="2" type="ORF">O181_006395</name>
</gene>
<evidence type="ECO:0000256" key="1">
    <source>
        <dbReference type="SAM" id="MobiDB-lite"/>
    </source>
</evidence>
<name>A0A9Q3BKY3_9BASI</name>
<protein>
    <submittedName>
        <fullName evidence="2">Uncharacterized protein</fullName>
    </submittedName>
</protein>
<dbReference type="OrthoDB" id="2517660at2759"/>
<reference evidence="2" key="1">
    <citation type="submission" date="2021-03" db="EMBL/GenBank/DDBJ databases">
        <title>Draft genome sequence of rust myrtle Austropuccinia psidii MF-1, a brazilian biotype.</title>
        <authorList>
            <person name="Quecine M.C."/>
            <person name="Pachon D.M.R."/>
            <person name="Bonatelli M.L."/>
            <person name="Correr F.H."/>
            <person name="Franceschini L.M."/>
            <person name="Leite T.F."/>
            <person name="Margarido G.R.A."/>
            <person name="Almeida C.A."/>
            <person name="Ferrarezi J.A."/>
            <person name="Labate C.A."/>
        </authorList>
    </citation>
    <scope>NUCLEOTIDE SEQUENCE</scope>
    <source>
        <strain evidence="2">MF-1</strain>
    </source>
</reference>
<sequence length="95" mass="10926">MEDITTRTKIGKTWPKNPMESKIVPKTSTEDRRPERPVLKCNEFWGTSHLANNCTKKTKINEVQAIEAVQYAEEKEESDQDSAISKDTPEEDYPI</sequence>
<evidence type="ECO:0000313" key="2">
    <source>
        <dbReference type="EMBL" id="MBW0466680.1"/>
    </source>
</evidence>
<accession>A0A9Q3BKY3</accession>
<dbReference type="Proteomes" id="UP000765509">
    <property type="component" value="Unassembled WGS sequence"/>
</dbReference>
<dbReference type="EMBL" id="AVOT02001368">
    <property type="protein sequence ID" value="MBW0466680.1"/>
    <property type="molecule type" value="Genomic_DNA"/>
</dbReference>
<feature type="region of interest" description="Disordered" evidence="1">
    <location>
        <begin position="1"/>
        <end position="35"/>
    </location>
</feature>
<comment type="caution">
    <text evidence="2">The sequence shown here is derived from an EMBL/GenBank/DDBJ whole genome shotgun (WGS) entry which is preliminary data.</text>
</comment>
<keyword evidence="3" id="KW-1185">Reference proteome</keyword>
<feature type="region of interest" description="Disordered" evidence="1">
    <location>
        <begin position="71"/>
        <end position="95"/>
    </location>
</feature>